<proteinExistence type="predicted"/>
<evidence type="ECO:0000313" key="6">
    <source>
        <dbReference type="EMBL" id="CAB4220260.1"/>
    </source>
</evidence>
<dbReference type="EMBL" id="LR796511">
    <property type="protein sequence ID" value="CAB4148400.1"/>
    <property type="molecule type" value="Genomic_DNA"/>
</dbReference>
<evidence type="ECO:0000313" key="1">
    <source>
        <dbReference type="EMBL" id="CAB4148400.1"/>
    </source>
</evidence>
<evidence type="ECO:0000313" key="2">
    <source>
        <dbReference type="EMBL" id="CAB4167547.1"/>
    </source>
</evidence>
<dbReference type="EMBL" id="LR796975">
    <property type="protein sequence ID" value="CAB4178932.1"/>
    <property type="molecule type" value="Genomic_DNA"/>
</dbReference>
<name>A0A6J5P8L4_9CAUD</name>
<gene>
    <name evidence="4" type="ORF">UFOVP1026_14</name>
    <name evidence="5" type="ORF">UFOVP1180_51</name>
    <name evidence="6" type="ORF">UFOVP1629_5</name>
    <name evidence="1" type="ORF">UFOVP527_4</name>
    <name evidence="2" type="ORF">UFOVP855_27</name>
    <name evidence="3" type="ORF">UFOVP954_47</name>
</gene>
<evidence type="ECO:0000313" key="3">
    <source>
        <dbReference type="EMBL" id="CAB4173606.1"/>
    </source>
</evidence>
<evidence type="ECO:0000313" key="5">
    <source>
        <dbReference type="EMBL" id="CAB4188690.1"/>
    </source>
</evidence>
<reference evidence="2" key="1">
    <citation type="submission" date="2020-04" db="EMBL/GenBank/DDBJ databases">
        <authorList>
            <person name="Chiriac C."/>
            <person name="Salcher M."/>
            <person name="Ghai R."/>
            <person name="Kavagutti S V."/>
        </authorList>
    </citation>
    <scope>NUCLEOTIDE SEQUENCE</scope>
</reference>
<accession>A0A6J5P8L4</accession>
<dbReference type="EMBL" id="LR796903">
    <property type="protein sequence ID" value="CAB4173606.1"/>
    <property type="molecule type" value="Genomic_DNA"/>
</dbReference>
<dbReference type="EMBL" id="LR796809">
    <property type="protein sequence ID" value="CAB4167547.1"/>
    <property type="molecule type" value="Genomic_DNA"/>
</dbReference>
<organism evidence="2">
    <name type="scientific">uncultured Caudovirales phage</name>
    <dbReference type="NCBI Taxonomy" id="2100421"/>
    <lineage>
        <taxon>Viruses</taxon>
        <taxon>Duplodnaviria</taxon>
        <taxon>Heunggongvirae</taxon>
        <taxon>Uroviricota</taxon>
        <taxon>Caudoviricetes</taxon>
        <taxon>Peduoviridae</taxon>
        <taxon>Maltschvirus</taxon>
        <taxon>Maltschvirus maltsch</taxon>
    </lineage>
</organism>
<dbReference type="EMBL" id="LR797123">
    <property type="protein sequence ID" value="CAB4188690.1"/>
    <property type="molecule type" value="Genomic_DNA"/>
</dbReference>
<sequence>MNDETIVKIIMGKDFLVPNYFVGIRSDDAFITYELNESYPPYPAANLNKESTLSLISFLQTALLNHKANDRIPKYAVGDRVWIIDSENQIKTLIVEEIKDGVLGYSYLADGWLVYEKDCFGSHEYLCKFLIDFWVSKRGDE</sequence>
<dbReference type="EMBL" id="LR797494">
    <property type="protein sequence ID" value="CAB4220260.1"/>
    <property type="molecule type" value="Genomic_DNA"/>
</dbReference>
<evidence type="ECO:0000313" key="4">
    <source>
        <dbReference type="EMBL" id="CAB4178932.1"/>
    </source>
</evidence>
<protein>
    <submittedName>
        <fullName evidence="2">Uncharacterized protein</fullName>
    </submittedName>
</protein>